<dbReference type="InterPro" id="IPR011991">
    <property type="entry name" value="ArsR-like_HTH"/>
</dbReference>
<comment type="caution">
    <text evidence="2">The sequence shown here is derived from an EMBL/GenBank/DDBJ whole genome shotgun (WGS) entry which is preliminary data.</text>
</comment>
<dbReference type="SUPFAM" id="SSF46785">
    <property type="entry name" value="Winged helix' DNA-binding domain"/>
    <property type="match status" value="1"/>
</dbReference>
<dbReference type="PANTHER" id="PTHR39168:SF1">
    <property type="entry name" value="TRANSCRIPTIONAL REGULATORY PROTEIN"/>
    <property type="match status" value="1"/>
</dbReference>
<dbReference type="SMART" id="SM00418">
    <property type="entry name" value="HTH_ARSR"/>
    <property type="match status" value="1"/>
</dbReference>
<dbReference type="InterPro" id="IPR001845">
    <property type="entry name" value="HTH_ArsR_DNA-bd_dom"/>
</dbReference>
<dbReference type="PANTHER" id="PTHR39168">
    <property type="entry name" value="TRANSCRIPTIONAL REGULATOR-RELATED"/>
    <property type="match status" value="1"/>
</dbReference>
<dbReference type="EMBL" id="JAEKFT010000001">
    <property type="protein sequence ID" value="MBT0959568.1"/>
    <property type="molecule type" value="Genomic_DNA"/>
</dbReference>
<dbReference type="Gene3D" id="1.10.10.10">
    <property type="entry name" value="Winged helix-like DNA-binding domain superfamily/Winged helix DNA-binding domain"/>
    <property type="match status" value="1"/>
</dbReference>
<reference evidence="3" key="1">
    <citation type="journal article" date="2022" name="ISME J.">
        <title>Genetic and phylogenetic analysis of dissimilatory iodate-reducing bacteria identifies potential niches across the world's oceans.</title>
        <authorList>
            <person name="Reyes-Umana V."/>
            <person name="Henning Z."/>
            <person name="Lee K."/>
            <person name="Barnum T.P."/>
            <person name="Coates J.D."/>
        </authorList>
    </citation>
    <scope>NUCLEOTIDE SEQUENCE [LARGE SCALE GENOMIC DNA]</scope>
    <source>
        <strain evidence="3">IR12</strain>
    </source>
</reference>
<dbReference type="Pfam" id="PF12840">
    <property type="entry name" value="HTH_20"/>
    <property type="match status" value="1"/>
</dbReference>
<evidence type="ECO:0000313" key="2">
    <source>
        <dbReference type="EMBL" id="MBT0959568.1"/>
    </source>
</evidence>
<dbReference type="PROSITE" id="PS50987">
    <property type="entry name" value="HTH_ARSR_2"/>
    <property type="match status" value="1"/>
</dbReference>
<dbReference type="CDD" id="cd00090">
    <property type="entry name" value="HTH_ARSR"/>
    <property type="match status" value="1"/>
</dbReference>
<dbReference type="AlphaFoldDB" id="A0A944DBC3"/>
<dbReference type="GO" id="GO:0010288">
    <property type="term" value="P:response to lead ion"/>
    <property type="evidence" value="ECO:0007669"/>
    <property type="project" value="TreeGrafter"/>
</dbReference>
<dbReference type="NCBIfam" id="NF033788">
    <property type="entry name" value="HTH_metalloreg"/>
    <property type="match status" value="1"/>
</dbReference>
<dbReference type="GO" id="GO:0046686">
    <property type="term" value="P:response to cadmium ion"/>
    <property type="evidence" value="ECO:0007669"/>
    <property type="project" value="TreeGrafter"/>
</dbReference>
<dbReference type="GO" id="GO:0032791">
    <property type="term" value="F:lead ion binding"/>
    <property type="evidence" value="ECO:0007669"/>
    <property type="project" value="TreeGrafter"/>
</dbReference>
<sequence length="227" mass="24768">MKDGPNIARIAALIGDPARADILTALMADRALTATELAGIAGVTKQTVSAHLAKLVDARLIAVEAQGRHRYFRLAGHDVAQLLEALMGVAFRTGAVRLRSSPREPALRKARVCYDHLAGELAVAAFEAMLMRGWFLARPGELRLTDTGRAELARLGIDVLALDAGRRPACRMCLDWGERRHHLAGAVGAAVLRHVLDTGWARRLPDSRVVAFNPWGERAFREEFLLA</sequence>
<dbReference type="GO" id="GO:0097063">
    <property type="term" value="F:cadmium ion sensor activity"/>
    <property type="evidence" value="ECO:0007669"/>
    <property type="project" value="TreeGrafter"/>
</dbReference>
<accession>A0A944DBC3</accession>
<dbReference type="InterPro" id="IPR052543">
    <property type="entry name" value="HTH_Metal-responsive_Reg"/>
</dbReference>
<organism evidence="2 3">
    <name type="scientific">Denitromonas iodatirespirans</name>
    <dbReference type="NCBI Taxonomy" id="2795389"/>
    <lineage>
        <taxon>Bacteria</taxon>
        <taxon>Pseudomonadati</taxon>
        <taxon>Pseudomonadota</taxon>
        <taxon>Betaproteobacteria</taxon>
        <taxon>Rhodocyclales</taxon>
        <taxon>Zoogloeaceae</taxon>
        <taxon>Denitromonas</taxon>
    </lineage>
</organism>
<name>A0A944DBC3_DENI1</name>
<dbReference type="InterPro" id="IPR036390">
    <property type="entry name" value="WH_DNA-bd_sf"/>
</dbReference>
<gene>
    <name evidence="2" type="ORF">I8J34_00165</name>
</gene>
<proteinExistence type="predicted"/>
<evidence type="ECO:0000313" key="3">
    <source>
        <dbReference type="Proteomes" id="UP000694660"/>
    </source>
</evidence>
<dbReference type="RefSeq" id="WP_214359336.1">
    <property type="nucleotide sequence ID" value="NZ_JAEKFT010000001.1"/>
</dbReference>
<dbReference type="InterPro" id="IPR036388">
    <property type="entry name" value="WH-like_DNA-bd_sf"/>
</dbReference>
<feature type="domain" description="HTH arsR-type" evidence="1">
    <location>
        <begin position="1"/>
        <end position="94"/>
    </location>
</feature>
<keyword evidence="3" id="KW-1185">Reference proteome</keyword>
<dbReference type="Proteomes" id="UP000694660">
    <property type="component" value="Unassembled WGS sequence"/>
</dbReference>
<dbReference type="GO" id="GO:0003677">
    <property type="term" value="F:DNA binding"/>
    <property type="evidence" value="ECO:0007669"/>
    <property type="project" value="TreeGrafter"/>
</dbReference>
<evidence type="ECO:0000259" key="1">
    <source>
        <dbReference type="PROSITE" id="PS50987"/>
    </source>
</evidence>
<dbReference type="GO" id="GO:0003700">
    <property type="term" value="F:DNA-binding transcription factor activity"/>
    <property type="evidence" value="ECO:0007669"/>
    <property type="project" value="InterPro"/>
</dbReference>
<protein>
    <submittedName>
        <fullName evidence="2">Winged helix-turn-helix transcriptional regulator</fullName>
    </submittedName>
</protein>